<evidence type="ECO:0000256" key="2">
    <source>
        <dbReference type="ARBA" id="ARBA00009252"/>
    </source>
</evidence>
<dbReference type="InterPro" id="IPR016024">
    <property type="entry name" value="ARM-type_fold"/>
</dbReference>
<dbReference type="InterPro" id="IPR033031">
    <property type="entry name" value="Scc2/Nipped-B"/>
</dbReference>
<keyword evidence="10" id="KW-1185">Reference proteome</keyword>
<evidence type="ECO:0000313" key="10">
    <source>
        <dbReference type="Proteomes" id="UP000298663"/>
    </source>
</evidence>
<dbReference type="PANTHER" id="PTHR21704:SF18">
    <property type="entry name" value="NIPPED-B-LIKE PROTEIN"/>
    <property type="match status" value="1"/>
</dbReference>
<dbReference type="OrthoDB" id="418242at2759"/>
<feature type="region of interest" description="Disordered" evidence="7">
    <location>
        <begin position="278"/>
        <end position="297"/>
    </location>
</feature>
<evidence type="ECO:0000256" key="4">
    <source>
        <dbReference type="ARBA" id="ARBA00023242"/>
    </source>
</evidence>
<gene>
    <name evidence="9" type="ORF">L596_001836</name>
</gene>
<dbReference type="GO" id="GO:0090694">
    <property type="term" value="C:Scc2-Scc4 cohesin loading complex"/>
    <property type="evidence" value="ECO:0007669"/>
    <property type="project" value="TreeGrafter"/>
</dbReference>
<comment type="similarity">
    <text evidence="2 6">Belongs to the SCC2/Nipped-B family.</text>
</comment>
<dbReference type="Proteomes" id="UP000298663">
    <property type="component" value="Chromosome X"/>
</dbReference>
<reference evidence="9 10" key="2">
    <citation type="journal article" date="2019" name="G3 (Bethesda)">
        <title>Hybrid Assembly of the Genome of the Entomopathogenic Nematode Steinernema carpocapsae Identifies the X-Chromosome.</title>
        <authorList>
            <person name="Serra L."/>
            <person name="Macchietto M."/>
            <person name="Macias-Munoz A."/>
            <person name="McGill C.J."/>
            <person name="Rodriguez I.M."/>
            <person name="Rodriguez B."/>
            <person name="Murad R."/>
            <person name="Mortazavi A."/>
        </authorList>
    </citation>
    <scope>NUCLEOTIDE SEQUENCE [LARGE SCALE GENOMIC DNA]</scope>
    <source>
        <strain evidence="9 10">ALL</strain>
    </source>
</reference>
<evidence type="ECO:0000256" key="3">
    <source>
        <dbReference type="ARBA" id="ARBA00022737"/>
    </source>
</evidence>
<dbReference type="InterPro" id="IPR024986">
    <property type="entry name" value="Nipped-B_C"/>
</dbReference>
<feature type="compositionally biased region" description="Basic and acidic residues" evidence="7">
    <location>
        <begin position="562"/>
        <end position="604"/>
    </location>
</feature>
<dbReference type="GO" id="GO:0010468">
    <property type="term" value="P:regulation of gene expression"/>
    <property type="evidence" value="ECO:0007669"/>
    <property type="project" value="InterPro"/>
</dbReference>
<feature type="region of interest" description="Disordered" evidence="7">
    <location>
        <begin position="455"/>
        <end position="636"/>
    </location>
</feature>
<dbReference type="Gene3D" id="1.25.10.10">
    <property type="entry name" value="Leucine-rich Repeat Variant"/>
    <property type="match status" value="1"/>
</dbReference>
<comment type="subcellular location">
    <subcellularLocation>
        <location evidence="1 6">Nucleus</location>
    </subcellularLocation>
</comment>
<evidence type="ECO:0000256" key="7">
    <source>
        <dbReference type="SAM" id="MobiDB-lite"/>
    </source>
</evidence>
<keyword evidence="4 6" id="KW-0539">Nucleus</keyword>
<feature type="compositionally biased region" description="Acidic residues" evidence="7">
    <location>
        <begin position="2176"/>
        <end position="2191"/>
    </location>
</feature>
<proteinExistence type="inferred from homology"/>
<evidence type="ECO:0000256" key="5">
    <source>
        <dbReference type="ARBA" id="ARBA00023306"/>
    </source>
</evidence>
<dbReference type="GO" id="GO:0071169">
    <property type="term" value="P:establishment of protein localization to chromatin"/>
    <property type="evidence" value="ECO:0007669"/>
    <property type="project" value="TreeGrafter"/>
</dbReference>
<keyword evidence="3 6" id="KW-0677">Repeat</keyword>
<dbReference type="STRING" id="34508.A0A4U8UQ33"/>
<dbReference type="EMBL" id="AZBU02000001">
    <property type="protein sequence ID" value="TMS34197.1"/>
    <property type="molecule type" value="Genomic_DNA"/>
</dbReference>
<evidence type="ECO:0000259" key="8">
    <source>
        <dbReference type="Pfam" id="PF12830"/>
    </source>
</evidence>
<feature type="compositionally biased region" description="Low complexity" evidence="7">
    <location>
        <begin position="100"/>
        <end position="116"/>
    </location>
</feature>
<dbReference type="GO" id="GO:0034087">
    <property type="term" value="P:establishment of mitotic sister chromatid cohesion"/>
    <property type="evidence" value="ECO:0007669"/>
    <property type="project" value="TreeGrafter"/>
</dbReference>
<reference evidence="9 10" key="1">
    <citation type="journal article" date="2015" name="Genome Biol.">
        <title>Comparative genomics of Steinernema reveals deeply conserved gene regulatory networks.</title>
        <authorList>
            <person name="Dillman A.R."/>
            <person name="Macchietto M."/>
            <person name="Porter C.F."/>
            <person name="Rogers A."/>
            <person name="Williams B."/>
            <person name="Antoshechkin I."/>
            <person name="Lee M.M."/>
            <person name="Goodwin Z."/>
            <person name="Lu X."/>
            <person name="Lewis E.E."/>
            <person name="Goodrich-Blair H."/>
            <person name="Stock S.P."/>
            <person name="Adams B.J."/>
            <person name="Sternberg P.W."/>
            <person name="Mortazavi A."/>
        </authorList>
    </citation>
    <scope>NUCLEOTIDE SEQUENCE [LARGE SCALE GENOMIC DNA]</scope>
    <source>
        <strain evidence="9 10">ALL</strain>
    </source>
</reference>
<evidence type="ECO:0000256" key="6">
    <source>
        <dbReference type="RuleBase" id="RU364107"/>
    </source>
</evidence>
<protein>
    <recommendedName>
        <fullName evidence="6">Nipped-B protein</fullName>
    </recommendedName>
</protein>
<dbReference type="EMBL" id="CM016762">
    <property type="protein sequence ID" value="TMS34197.1"/>
    <property type="molecule type" value="Genomic_DNA"/>
</dbReference>
<organism evidence="9 10">
    <name type="scientific">Steinernema carpocapsae</name>
    <name type="common">Entomopathogenic nematode</name>
    <dbReference type="NCBI Taxonomy" id="34508"/>
    <lineage>
        <taxon>Eukaryota</taxon>
        <taxon>Metazoa</taxon>
        <taxon>Ecdysozoa</taxon>
        <taxon>Nematoda</taxon>
        <taxon>Chromadorea</taxon>
        <taxon>Rhabditida</taxon>
        <taxon>Tylenchina</taxon>
        <taxon>Panagrolaimomorpha</taxon>
        <taxon>Strongyloidoidea</taxon>
        <taxon>Steinernematidae</taxon>
        <taxon>Steinernema</taxon>
    </lineage>
</organism>
<feature type="region of interest" description="Disordered" evidence="7">
    <location>
        <begin position="2157"/>
        <end position="2191"/>
    </location>
</feature>
<name>A0A4U8UQ33_STECR</name>
<dbReference type="CDD" id="cd23958">
    <property type="entry name" value="SCC2"/>
    <property type="match status" value="1"/>
</dbReference>
<sequence>MDDQQRRLMGFENLPTGSNMNINQQQSNMFQHQNYNNLLQQQYMNMDQVQQALYGNSQIMSQQMDIHSFQQPQFLHTALQLQQQQLQQQLQQQQQQHQQQQQQQQHQQHQTQQHLQSHMPIHGHQDPQFLQHQLEQQQQLQRQQQLEQQRRFLQQQQEQQKLEALKHQQQQQSELLRRQHAETLAATQAQAQQIQAQQLAQQQAHQEMLRLAEEERREEDRKRLLELKEQEELRAIALQKQEQLKKEEERLAREMRELAKKKQKEELFKQQLEAKRLEQEQRLREEEEREEAEKKRRQLEEIAKVEQDMRRTQAEFAELAHEQQIRLRHIGEPPHLCSIHSLTKIGARLDFPEEEFRTSCMLPVFNLVSHNKNALLTEADEDVLDEISCALLDATGDIGEIEMKCNEEEDYVENELTSGLIRQINALNIDNFSVEAAPGLDLEDIASTALADDQVEQMEQEASSQVDSVPATTSSAVVPTPPSCEPHPSTSSSAHPVTPTVSEYSVAGRDQSQLRKQMVSVGKQPKAQQNRRKKDMLESLYDSLTGYFDPSGERRRRQRVKTYSEEQQDKRDIEMVAQSEAHEAALKAQEESGEHKAKFFERANKKSRKRAREESPDENRFERESTPTEVLEQRNAEWRERQRRRAEKMRLRQIESNNDGWNTDLMAQNDSLQRFGTFIDNIFDNIEDVETYIALDDEAEIPQELLLDRTTLESLRLEAQKLKSWKSVHKIQPDRLMKLLTILERNIREIINADGSQAMYMPIEGVEDESDEAYRELYNEKVLRTADAACIALLILTSPKMPKQVFVEDTIDRSVQLFKHFVQHVVIPAYDVGHSAANKSKREVKKSRLMSDNRNYVVRTVYARVCDLSGCFAELVKFEGVSESAVIQLISACAPIFFVDNVGELQIQSIKVLTAIFSQYPDHRTSILLELLNSLHRLPLTRNSKNSYRMTAEDWASNLTVLFLLLIQSVIKVPKRKKTAVDEEDEELVEFSSVNDGIVKDSFTQAEKMINYFINGFLSKCTAKSDEDYRKLFDNFLHDLLAALYKSEFPAAEMVMLQLGNLLVKYYRTKTNEMSLRVACLDYLGTITARLRRDRTMNVQVQNDERMNAVIKAIIFDEMEEPPADMNDVDISNMSANEKMRTLEQAIIDYLIDKKGLEDLTIEYALNYYAGEWYNETTEDLESVKQRNRAAAKDLNVGDRDLKKLDKKLNKLVEKGNAMKNFLIKLVDRKHLRKRAHHVQKTGNIMIDSDANWVVKYLAARREFSQAFNSYLKHILFGVRTETAVGLRTKATRCLTQIIEADSEVLLIPEVHDAVKSRTLDPNSAVREATIELIGKYLSQHPELFSKYYRIIVDRIRDTGVAVRKRVIRTLRELCEKDPSHERVPEMLCQIIRRIADEDSVKKLALESLQTFWFTPYSERNFQLLNQKLASMCEVVEICNRASFMDNLDTLFMTSFKSEDRSAMIAAKQLIDTLVNNILNLDETVGKEEKAAITGSEVQVEAGLRHLKSQTNLAASVRCLFLFSKSCPKYLVKYVEILQPYLSVATGSNFDLTIVQQMVSMMENVVPLLDHPSDSFLQNLDHQLAELVKNSGMAIIRSAVKCSAVVYNRYKRVRPSTMELFLADLKWLNTAVVRSESTQYSIQERSYPIVKRYLYTVGLLSRFFDVDELLMDNPSAKESLCSVIFESNFKRPAPEKYRLEEEKPFLSSIFNMLVFFSRARDAKVRKTALDAIGNFSAEHSNFLERVEMKSMYMVLLETEDPNYLDLKIQALQNLELFLEIEEEKSVRINAEWNKAKETQDLKDMELAFSGRASAIIQIYWNAVLNAVFSASAQVRQAASKVVYMTLGQGLVTPGSSIPTLIAITTDEKSAVQIKMETILKDIDLKYPTMVASRSIMGIRQSFRLQRVINPQQTIIRGFRTSPHEVHDKKVTMAANGLPKYANDCQTTLNCLYGILRTNRQQRRSFLSMVLRLFQDDNKEKLSVEELIYVADNIALFPYQILDEPLYVIHQIDTIISVCGQRVIGDFKSLLTPCDQMMHADDEFVAEVLYRRFPDNKRRLFECVQGSQACLLLLYLKSFLIKLYAFNESRVQEYLPTDHAKVYDKALTRKNCITFYPEVVIQEFAPEVVRDRDTVSGHIRIAHRMVYFRNMLLSLEKHEEEGEEEEMSETAPADKANDDEDSEIECPTTADE</sequence>
<dbReference type="InterPro" id="IPR011989">
    <property type="entry name" value="ARM-like"/>
</dbReference>
<evidence type="ECO:0000256" key="1">
    <source>
        <dbReference type="ARBA" id="ARBA00004123"/>
    </source>
</evidence>
<dbReference type="GO" id="GO:0140588">
    <property type="term" value="P:chromatin looping"/>
    <property type="evidence" value="ECO:0007669"/>
    <property type="project" value="InterPro"/>
</dbReference>
<dbReference type="PANTHER" id="PTHR21704">
    <property type="entry name" value="NIPPED-B-LIKE PROTEIN DELANGIN SCC2-RELATED"/>
    <property type="match status" value="1"/>
</dbReference>
<dbReference type="Pfam" id="PF12830">
    <property type="entry name" value="Nipped-B_C"/>
    <property type="match status" value="1"/>
</dbReference>
<dbReference type="GO" id="GO:0061775">
    <property type="term" value="F:cohesin loader activity"/>
    <property type="evidence" value="ECO:0007669"/>
    <property type="project" value="InterPro"/>
</dbReference>
<feature type="compositionally biased region" description="Polar residues" evidence="7">
    <location>
        <begin position="460"/>
        <end position="477"/>
    </location>
</feature>
<feature type="compositionally biased region" description="Basic and acidic residues" evidence="7">
    <location>
        <begin position="611"/>
        <end position="636"/>
    </location>
</feature>
<feature type="region of interest" description="Disordered" evidence="7">
    <location>
        <begin position="100"/>
        <end position="123"/>
    </location>
</feature>
<dbReference type="Pfam" id="PF12765">
    <property type="entry name" value="Cohesin_HEAT"/>
    <property type="match status" value="1"/>
</dbReference>
<feature type="domain" description="Sister chromatid cohesion C-terminal" evidence="8">
    <location>
        <begin position="1812"/>
        <end position="2014"/>
    </location>
</feature>
<dbReference type="GO" id="GO:1990414">
    <property type="term" value="P:replication-born double-strand break repair via sister chromatid exchange"/>
    <property type="evidence" value="ECO:0007669"/>
    <property type="project" value="TreeGrafter"/>
</dbReference>
<evidence type="ECO:0000313" key="9">
    <source>
        <dbReference type="EMBL" id="TMS34197.1"/>
    </source>
</evidence>
<dbReference type="GO" id="GO:0003682">
    <property type="term" value="F:chromatin binding"/>
    <property type="evidence" value="ECO:0007669"/>
    <property type="project" value="TreeGrafter"/>
</dbReference>
<keyword evidence="5 6" id="KW-0131">Cell cycle</keyword>
<comment type="caution">
    <text evidence="9">The sequence shown here is derived from an EMBL/GenBank/DDBJ whole genome shotgun (WGS) entry which is preliminary data.</text>
</comment>
<dbReference type="InterPro" id="IPR026003">
    <property type="entry name" value="Cohesin_HEAT"/>
</dbReference>
<feature type="compositionally biased region" description="Polar residues" evidence="7">
    <location>
        <begin position="488"/>
        <end position="503"/>
    </location>
</feature>
<accession>A0A4U8UQ33</accession>
<dbReference type="SUPFAM" id="SSF48371">
    <property type="entry name" value="ARM repeat"/>
    <property type="match status" value="1"/>
</dbReference>